<dbReference type="RefSeq" id="XP_060359424.1">
    <property type="nucleotide sequence ID" value="XM_060516032.1"/>
</dbReference>
<sequence length="112" mass="13439">MFLICLLFFCTKRQLPGMTFFVVTVPKSHLEKRTQCPPVVGDDAMPPYSHSFPPHPHPPKKGQHMLGGLAMKKERRKQWTQWSRYSFFTWPRPVLFLFHDRRYPHYNRNKKP</sequence>
<organism evidence="2 3">
    <name type="scientific">Glomerella acutata</name>
    <name type="common">Colletotrichum acutatum</name>
    <dbReference type="NCBI Taxonomy" id="27357"/>
    <lineage>
        <taxon>Eukaryota</taxon>
        <taxon>Fungi</taxon>
        <taxon>Dikarya</taxon>
        <taxon>Ascomycota</taxon>
        <taxon>Pezizomycotina</taxon>
        <taxon>Sordariomycetes</taxon>
        <taxon>Hypocreomycetidae</taxon>
        <taxon>Glomerellales</taxon>
        <taxon>Glomerellaceae</taxon>
        <taxon>Colletotrichum</taxon>
        <taxon>Colletotrichum acutatum species complex</taxon>
    </lineage>
</organism>
<dbReference type="AlphaFoldDB" id="A0AAD8X9G0"/>
<proteinExistence type="predicted"/>
<dbReference type="Proteomes" id="UP001244207">
    <property type="component" value="Unassembled WGS sequence"/>
</dbReference>
<keyword evidence="3" id="KW-1185">Reference proteome</keyword>
<dbReference type="GeneID" id="85399930"/>
<keyword evidence="1" id="KW-0732">Signal</keyword>
<evidence type="ECO:0000256" key="1">
    <source>
        <dbReference type="SAM" id="SignalP"/>
    </source>
</evidence>
<evidence type="ECO:0000313" key="3">
    <source>
        <dbReference type="Proteomes" id="UP001244207"/>
    </source>
</evidence>
<dbReference type="EMBL" id="JAHMHS010000147">
    <property type="protein sequence ID" value="KAK1712567.1"/>
    <property type="molecule type" value="Genomic_DNA"/>
</dbReference>
<comment type="caution">
    <text evidence="2">The sequence shown here is derived from an EMBL/GenBank/DDBJ whole genome shotgun (WGS) entry which is preliminary data.</text>
</comment>
<protein>
    <recommendedName>
        <fullName evidence="4">Secreted protein</fullName>
    </recommendedName>
</protein>
<evidence type="ECO:0008006" key="4">
    <source>
        <dbReference type="Google" id="ProtNLM"/>
    </source>
</evidence>
<feature type="signal peptide" evidence="1">
    <location>
        <begin position="1"/>
        <end position="17"/>
    </location>
</feature>
<reference evidence="2" key="1">
    <citation type="submission" date="2021-12" db="EMBL/GenBank/DDBJ databases">
        <title>Comparative genomics, transcriptomics and evolutionary studies reveal genomic signatures of adaptation to plant cell wall in hemibiotrophic fungi.</title>
        <authorList>
            <consortium name="DOE Joint Genome Institute"/>
            <person name="Baroncelli R."/>
            <person name="Diaz J.F."/>
            <person name="Benocci T."/>
            <person name="Peng M."/>
            <person name="Battaglia E."/>
            <person name="Haridas S."/>
            <person name="Andreopoulos W."/>
            <person name="Labutti K."/>
            <person name="Pangilinan J."/>
            <person name="Floch G.L."/>
            <person name="Makela M.R."/>
            <person name="Henrissat B."/>
            <person name="Grigoriev I.V."/>
            <person name="Crouch J.A."/>
            <person name="De Vries R.P."/>
            <person name="Sukno S.A."/>
            <person name="Thon M.R."/>
        </authorList>
    </citation>
    <scope>NUCLEOTIDE SEQUENCE</scope>
    <source>
        <strain evidence="2">CBS 112980</strain>
    </source>
</reference>
<gene>
    <name evidence="2" type="ORF">BDZ83DRAFT_96138</name>
</gene>
<evidence type="ECO:0000313" key="2">
    <source>
        <dbReference type="EMBL" id="KAK1712567.1"/>
    </source>
</evidence>
<feature type="chain" id="PRO_5042170563" description="Secreted protein" evidence="1">
    <location>
        <begin position="18"/>
        <end position="112"/>
    </location>
</feature>
<accession>A0AAD8X9G0</accession>
<name>A0AAD8X9G0_GLOAC</name>